<dbReference type="InterPro" id="IPR036291">
    <property type="entry name" value="NAD(P)-bd_dom_sf"/>
</dbReference>
<dbReference type="SUPFAM" id="SSF51735">
    <property type="entry name" value="NAD(P)-binding Rossmann-fold domains"/>
    <property type="match status" value="1"/>
</dbReference>
<keyword evidence="3" id="KW-1185">Reference proteome</keyword>
<dbReference type="InterPro" id="IPR051604">
    <property type="entry name" value="Ergot_Alk_Oxidoreductase"/>
</dbReference>
<gene>
    <name evidence="2" type="ORF">FHR34_001720</name>
</gene>
<protein>
    <submittedName>
        <fullName evidence="2">Uncharacterized protein YbjT (DUF2867 family)</fullName>
    </submittedName>
</protein>
<name>A0A7W7QZJ7_KITKI</name>
<evidence type="ECO:0000259" key="1">
    <source>
        <dbReference type="Pfam" id="PF13460"/>
    </source>
</evidence>
<accession>A0A7W7QZJ7</accession>
<dbReference type="EMBL" id="JACHJV010000001">
    <property type="protein sequence ID" value="MBB4922727.1"/>
    <property type="molecule type" value="Genomic_DNA"/>
</dbReference>
<organism evidence="2 3">
    <name type="scientific">Kitasatospora kifunensis</name>
    <name type="common">Streptomyces kifunensis</name>
    <dbReference type="NCBI Taxonomy" id="58351"/>
    <lineage>
        <taxon>Bacteria</taxon>
        <taxon>Bacillati</taxon>
        <taxon>Actinomycetota</taxon>
        <taxon>Actinomycetes</taxon>
        <taxon>Kitasatosporales</taxon>
        <taxon>Streptomycetaceae</taxon>
        <taxon>Kitasatospora</taxon>
    </lineage>
</organism>
<evidence type="ECO:0000313" key="3">
    <source>
        <dbReference type="Proteomes" id="UP000540506"/>
    </source>
</evidence>
<dbReference type="AlphaFoldDB" id="A0A7W7QZJ7"/>
<dbReference type="Pfam" id="PF13460">
    <property type="entry name" value="NAD_binding_10"/>
    <property type="match status" value="1"/>
</dbReference>
<proteinExistence type="predicted"/>
<feature type="domain" description="NAD(P)-binding" evidence="1">
    <location>
        <begin position="6"/>
        <end position="180"/>
    </location>
</feature>
<dbReference type="InterPro" id="IPR016040">
    <property type="entry name" value="NAD(P)-bd_dom"/>
</dbReference>
<sequence>MILITGATGTTGSAVVRLLAARGEQVRAMTRDPSKAQAWPGVEAVRGDFDDDASLARAAAGASRLFLLSAPGPSVSRHDEAMLAAARAAGVRRVVKLSAIGTGEPADFEVADWHLPGERAVRASGLEWTVLRPSSFASNTLRWADPIRAGNPIPNTMKTGTQGVVDPRDVAEVAVRALTTDAHLGAVLTLTGPELLSVPDQVAQLGSLLGRPLTTVDVPLDAYRTRLLAAGLDPAFVEAAVHGSNLVAKGGNARLTQDIERVLGRRPRPFAAWARDHREAFAG</sequence>
<evidence type="ECO:0000313" key="2">
    <source>
        <dbReference type="EMBL" id="MBB4922727.1"/>
    </source>
</evidence>
<dbReference type="PANTHER" id="PTHR43162">
    <property type="match status" value="1"/>
</dbReference>
<dbReference type="Proteomes" id="UP000540506">
    <property type="component" value="Unassembled WGS sequence"/>
</dbReference>
<dbReference type="PANTHER" id="PTHR43162:SF1">
    <property type="entry name" value="PRESTALK A DIFFERENTIATION PROTEIN A"/>
    <property type="match status" value="1"/>
</dbReference>
<reference evidence="2 3" key="1">
    <citation type="submission" date="2020-08" db="EMBL/GenBank/DDBJ databases">
        <title>Sequencing the genomes of 1000 actinobacteria strains.</title>
        <authorList>
            <person name="Klenk H.-P."/>
        </authorList>
    </citation>
    <scope>NUCLEOTIDE SEQUENCE [LARGE SCALE GENOMIC DNA]</scope>
    <source>
        <strain evidence="2 3">DSM 41654</strain>
    </source>
</reference>
<comment type="caution">
    <text evidence="2">The sequence shown here is derived from an EMBL/GenBank/DDBJ whole genome shotgun (WGS) entry which is preliminary data.</text>
</comment>
<dbReference type="Gene3D" id="3.90.25.10">
    <property type="entry name" value="UDP-galactose 4-epimerase, domain 1"/>
    <property type="match status" value="1"/>
</dbReference>
<dbReference type="Gene3D" id="3.40.50.720">
    <property type="entry name" value="NAD(P)-binding Rossmann-like Domain"/>
    <property type="match status" value="1"/>
</dbReference>
<dbReference type="RefSeq" id="WP_184934853.1">
    <property type="nucleotide sequence ID" value="NZ_JACHJV010000001.1"/>
</dbReference>